<dbReference type="GO" id="GO:0005975">
    <property type="term" value="P:carbohydrate metabolic process"/>
    <property type="evidence" value="ECO:0007669"/>
    <property type="project" value="InterPro"/>
</dbReference>
<dbReference type="Proteomes" id="UP001145087">
    <property type="component" value="Unassembled WGS sequence"/>
</dbReference>
<organism evidence="2 3">
    <name type="scientific">Draconibacterium aestuarii</name>
    <dbReference type="NCBI Taxonomy" id="2998507"/>
    <lineage>
        <taxon>Bacteria</taxon>
        <taxon>Pseudomonadati</taxon>
        <taxon>Bacteroidota</taxon>
        <taxon>Bacteroidia</taxon>
        <taxon>Marinilabiliales</taxon>
        <taxon>Prolixibacteraceae</taxon>
        <taxon>Draconibacterium</taxon>
    </lineage>
</organism>
<dbReference type="Gene3D" id="2.130.10.10">
    <property type="entry name" value="YVTN repeat-like/Quinoprotein amine dehydrogenase"/>
    <property type="match status" value="2"/>
</dbReference>
<dbReference type="EMBL" id="JAPOHD010000007">
    <property type="protein sequence ID" value="MCY1719433.1"/>
    <property type="molecule type" value="Genomic_DNA"/>
</dbReference>
<comment type="caution">
    <text evidence="2">The sequence shown here is derived from an EMBL/GenBank/DDBJ whole genome shotgun (WGS) entry which is preliminary data.</text>
</comment>
<accession>A0A9X3F2Y6</accession>
<gene>
    <name evidence="2" type="ORF">OU798_03720</name>
</gene>
<reference evidence="2" key="1">
    <citation type="submission" date="2022-11" db="EMBL/GenBank/DDBJ databases">
        <title>Marilongibacter aestuarii gen. nov., sp. nov., isolated from tidal flat sediment.</title>
        <authorList>
            <person name="Jiayan W."/>
        </authorList>
    </citation>
    <scope>NUCLEOTIDE SEQUENCE</scope>
    <source>
        <strain evidence="2">Z1-6</strain>
    </source>
</reference>
<dbReference type="SUPFAM" id="SSF63829">
    <property type="entry name" value="Calcium-dependent phosphotriesterase"/>
    <property type="match status" value="2"/>
</dbReference>
<feature type="chain" id="PRO_5040773896" description="Two component regulator propeller" evidence="1">
    <location>
        <begin position="22"/>
        <end position="752"/>
    </location>
</feature>
<dbReference type="InterPro" id="IPR008928">
    <property type="entry name" value="6-hairpin_glycosidase_sf"/>
</dbReference>
<dbReference type="PROSITE" id="PS51257">
    <property type="entry name" value="PROKAR_LIPOPROTEIN"/>
    <property type="match status" value="1"/>
</dbReference>
<evidence type="ECO:0000313" key="3">
    <source>
        <dbReference type="Proteomes" id="UP001145087"/>
    </source>
</evidence>
<evidence type="ECO:0008006" key="4">
    <source>
        <dbReference type="Google" id="ProtNLM"/>
    </source>
</evidence>
<sequence length="752" mass="85909">MKYLKLLSIILVLSFVISCNNNIEQTKQSQQPDAVVYSDKPFVQEYHDAYIISDNKGDNEVRNIAVDNASNVWIATASGMFCKSKDSREWKPVITGEDRGPAYSVRVINNGDIVMGTWNGVYRYSNNKLSKEEGVKQPVSVICANENEVYALGPLGIWQANGTRWDYQDYKIARSVRDAITDGKGSLWVATDAGVYLCNKGTSTLFQNTDELITCYASALSFAPGNEIWAGVMGGVSIRKENKLVKNLTTKEGIPSIFVNSVSQSPDGVMWIGTGVGVVRFEKDGSHSLRFSKRWLTDNHVNDVAFDKEGNAWVATSNGVSAIKRKIITLAEKQHYFYNELMTKHIREPWICGNLRLEVPGDTSTWRNSDDDNDGEYTGGYLAMESFRYAVTKDEDALIKARKAFGFLTKLREVTGTEDLFARTIVPVDWKHVHDPNRTYTEQQLADAAVRDPRFKPVEERWRKTTDGKWLWKGDTSSDEMCGHMMSYFFFYEYAAQPEDQAKIRSHVAGIMDAMIKNDYNLVDIDGKHTRWGVWSSSQLNGDPDWSSEKFLNSFELLAFLKFAAGITGEEKYEKEYQRLINEENYLKNASLLNKKNPAWQIYFDLTMEGYLFPILLKYEKNPELKAFYEDLAEEWMSKQTAGENLINNLAYTICMGKKVNVEQTINFLKDTPLDLVDWRIDHTLREDVQIVRTPIFEEVQISALPLPSERATVRWDKNPWAATSGNPAQVREPVFWLWPYWMARYLGIIEN</sequence>
<name>A0A9X3F2Y6_9BACT</name>
<keyword evidence="3" id="KW-1185">Reference proteome</keyword>
<dbReference type="AlphaFoldDB" id="A0A9X3F2Y6"/>
<feature type="signal peptide" evidence="1">
    <location>
        <begin position="1"/>
        <end position="21"/>
    </location>
</feature>
<dbReference type="RefSeq" id="WP_343331770.1">
    <property type="nucleotide sequence ID" value="NZ_JAPOHD010000007.1"/>
</dbReference>
<dbReference type="SUPFAM" id="SSF48208">
    <property type="entry name" value="Six-hairpin glycosidases"/>
    <property type="match status" value="1"/>
</dbReference>
<dbReference type="InterPro" id="IPR015943">
    <property type="entry name" value="WD40/YVTN_repeat-like_dom_sf"/>
</dbReference>
<proteinExistence type="predicted"/>
<evidence type="ECO:0000313" key="2">
    <source>
        <dbReference type="EMBL" id="MCY1719433.1"/>
    </source>
</evidence>
<evidence type="ECO:0000256" key="1">
    <source>
        <dbReference type="SAM" id="SignalP"/>
    </source>
</evidence>
<protein>
    <recommendedName>
        <fullName evidence="4">Two component regulator propeller</fullName>
    </recommendedName>
</protein>
<keyword evidence="1" id="KW-0732">Signal</keyword>